<dbReference type="EMBL" id="JAKIKS010000025">
    <property type="protein sequence ID" value="MCL1124528.1"/>
    <property type="molecule type" value="Genomic_DNA"/>
</dbReference>
<protein>
    <submittedName>
        <fullName evidence="1">Uncharacterized protein</fullName>
    </submittedName>
</protein>
<name>A0ABT0LA40_9GAMM</name>
<proteinExistence type="predicted"/>
<accession>A0ABT0LA40</accession>
<gene>
    <name evidence="1" type="ORF">L2764_08575</name>
</gene>
<sequence>MLKTNLLSQDEEFETYAHHYANASGNHTSVEHFKRISIVRVFKNKQGEMLAGYTLNTRHPIRYFEDVPKTDDQPAFVSQADDVIETGGLWVKNEVSHFYRGVVFLYSLWDMIKSKKRFIVSGAKHPKVAKLQSIIFPNKLYEGPIKNADYVCIFYAKRYYIPIQALLIMNKYWIIDPLKNAVRTFKAKSTA</sequence>
<evidence type="ECO:0000313" key="1">
    <source>
        <dbReference type="EMBL" id="MCL1124528.1"/>
    </source>
</evidence>
<dbReference type="Proteomes" id="UP001203423">
    <property type="component" value="Unassembled WGS sequence"/>
</dbReference>
<dbReference type="RefSeq" id="WP_248939805.1">
    <property type="nucleotide sequence ID" value="NZ_JAKIKS010000025.1"/>
</dbReference>
<evidence type="ECO:0000313" key="2">
    <source>
        <dbReference type="Proteomes" id="UP001203423"/>
    </source>
</evidence>
<comment type="caution">
    <text evidence="1">The sequence shown here is derived from an EMBL/GenBank/DDBJ whole genome shotgun (WGS) entry which is preliminary data.</text>
</comment>
<reference evidence="1 2" key="1">
    <citation type="submission" date="2022-01" db="EMBL/GenBank/DDBJ databases">
        <title>Whole genome-based taxonomy of the Shewanellaceae.</title>
        <authorList>
            <person name="Martin-Rodriguez A.J."/>
        </authorList>
    </citation>
    <scope>NUCLEOTIDE SEQUENCE [LARGE SCALE GENOMIC DNA]</scope>
    <source>
        <strain evidence="1 2">DSM 17177</strain>
    </source>
</reference>
<organism evidence="1 2">
    <name type="scientific">Shewanella surugensis</name>
    <dbReference type="NCBI Taxonomy" id="212020"/>
    <lineage>
        <taxon>Bacteria</taxon>
        <taxon>Pseudomonadati</taxon>
        <taxon>Pseudomonadota</taxon>
        <taxon>Gammaproteobacteria</taxon>
        <taxon>Alteromonadales</taxon>
        <taxon>Shewanellaceae</taxon>
        <taxon>Shewanella</taxon>
    </lineage>
</organism>
<keyword evidence="2" id="KW-1185">Reference proteome</keyword>